<dbReference type="Proteomes" id="UP000516369">
    <property type="component" value="Chromosome"/>
</dbReference>
<evidence type="ECO:0000256" key="20">
    <source>
        <dbReference type="ARBA" id="ARBA00049035"/>
    </source>
</evidence>
<comment type="pathway">
    <text evidence="4">Cofactor biosynthesis; tetrahydrofolylpolyglutamate biosynthesis.</text>
</comment>
<dbReference type="Gene3D" id="3.40.1190.10">
    <property type="entry name" value="Mur-like, catalytic domain"/>
    <property type="match status" value="1"/>
</dbReference>
<feature type="domain" description="Mur ligase C-terminal" evidence="23">
    <location>
        <begin position="315"/>
        <end position="421"/>
    </location>
</feature>
<keyword evidence="13" id="KW-0460">Magnesium</keyword>
<keyword evidence="12 22" id="KW-0067">ATP-binding</keyword>
<name>A0A7H1MZA6_9PROT</name>
<comment type="catalytic activity">
    <reaction evidence="20">
        <text>(6R)-5,10-methylenetetrahydrofolyl-(gamma-L-Glu)(n) + L-glutamate + ATP = (6R)-5,10-methylenetetrahydrofolyl-(gamma-L-Glu)(n+1) + ADP + phosphate + H(+)</text>
        <dbReference type="Rhea" id="RHEA:51912"/>
        <dbReference type="Rhea" id="RHEA-COMP:13257"/>
        <dbReference type="Rhea" id="RHEA-COMP:13258"/>
        <dbReference type="ChEBI" id="CHEBI:15378"/>
        <dbReference type="ChEBI" id="CHEBI:29985"/>
        <dbReference type="ChEBI" id="CHEBI:30616"/>
        <dbReference type="ChEBI" id="CHEBI:43474"/>
        <dbReference type="ChEBI" id="CHEBI:136572"/>
        <dbReference type="ChEBI" id="CHEBI:456216"/>
        <dbReference type="EC" id="6.3.2.17"/>
    </reaction>
</comment>
<dbReference type="InterPro" id="IPR036565">
    <property type="entry name" value="Mur-like_cat_sf"/>
</dbReference>
<keyword evidence="14" id="KW-0289">Folate biosynthesis</keyword>
<dbReference type="GO" id="GO:0005737">
    <property type="term" value="C:cytoplasm"/>
    <property type="evidence" value="ECO:0007669"/>
    <property type="project" value="TreeGrafter"/>
</dbReference>
<evidence type="ECO:0000313" key="26">
    <source>
        <dbReference type="Proteomes" id="UP000516369"/>
    </source>
</evidence>
<evidence type="ECO:0000256" key="19">
    <source>
        <dbReference type="ARBA" id="ARBA00047808"/>
    </source>
</evidence>
<evidence type="ECO:0000256" key="4">
    <source>
        <dbReference type="ARBA" id="ARBA00005150"/>
    </source>
</evidence>
<dbReference type="AlphaFoldDB" id="A0A7H1MZA6"/>
<evidence type="ECO:0000256" key="15">
    <source>
        <dbReference type="ARBA" id="ARBA00030048"/>
    </source>
</evidence>
<dbReference type="GO" id="GO:0008841">
    <property type="term" value="F:dihydrofolate synthase activity"/>
    <property type="evidence" value="ECO:0007669"/>
    <property type="project" value="UniProtKB-EC"/>
</dbReference>
<comment type="cofactor">
    <cofactor evidence="1">
        <name>Mg(2+)</name>
        <dbReference type="ChEBI" id="CHEBI:18420"/>
    </cofactor>
</comment>
<keyword evidence="11 22" id="KW-0547">Nucleotide-binding</keyword>
<evidence type="ECO:0000256" key="3">
    <source>
        <dbReference type="ARBA" id="ARBA00004799"/>
    </source>
</evidence>
<accession>A0A7H1MZA6</accession>
<dbReference type="InterPro" id="IPR018109">
    <property type="entry name" value="Folylpolyglutamate_synth_CS"/>
</dbReference>
<evidence type="ECO:0000259" key="23">
    <source>
        <dbReference type="Pfam" id="PF02875"/>
    </source>
</evidence>
<evidence type="ECO:0000256" key="22">
    <source>
        <dbReference type="PIRNR" id="PIRNR001563"/>
    </source>
</evidence>
<dbReference type="EC" id="6.3.2.12" evidence="6"/>
<evidence type="ECO:0000256" key="18">
    <source>
        <dbReference type="ARBA" id="ARBA00047493"/>
    </source>
</evidence>
<evidence type="ECO:0000256" key="2">
    <source>
        <dbReference type="ARBA" id="ARBA00002714"/>
    </source>
</evidence>
<dbReference type="InterPro" id="IPR036615">
    <property type="entry name" value="Mur_ligase_C_dom_sf"/>
</dbReference>
<dbReference type="InterPro" id="IPR013221">
    <property type="entry name" value="Mur_ligase_cen"/>
</dbReference>
<proteinExistence type="inferred from homology"/>
<dbReference type="KEGG" id="dvn:HQ394_04765"/>
<dbReference type="InterPro" id="IPR004101">
    <property type="entry name" value="Mur_ligase_C"/>
</dbReference>
<dbReference type="RefSeq" id="WP_190262262.1">
    <property type="nucleotide sequence ID" value="NZ_CP053923.1"/>
</dbReference>
<reference evidence="25 26" key="1">
    <citation type="submission" date="2020-05" db="EMBL/GenBank/DDBJ databases">
        <title>Complete closed genome sequence of Defluviicoccus vanus.</title>
        <authorList>
            <person name="Bessarab I."/>
            <person name="Arumugam K."/>
            <person name="Maszenan A.M."/>
            <person name="Seviour R.J."/>
            <person name="Williams R.B."/>
        </authorList>
    </citation>
    <scope>NUCLEOTIDE SEQUENCE [LARGE SCALE GENOMIC DNA]</scope>
    <source>
        <strain evidence="25 26">Ben 114</strain>
    </source>
</reference>
<dbReference type="NCBIfam" id="TIGR01499">
    <property type="entry name" value="folC"/>
    <property type="match status" value="1"/>
</dbReference>
<dbReference type="GO" id="GO:0004326">
    <property type="term" value="F:tetrahydrofolylpolyglutamate synthase activity"/>
    <property type="evidence" value="ECO:0007669"/>
    <property type="project" value="UniProtKB-EC"/>
</dbReference>
<dbReference type="EC" id="6.3.2.17" evidence="7"/>
<dbReference type="InterPro" id="IPR001645">
    <property type="entry name" value="Folylpolyglutamate_synth"/>
</dbReference>
<evidence type="ECO:0000256" key="10">
    <source>
        <dbReference type="ARBA" id="ARBA00022723"/>
    </source>
</evidence>
<dbReference type="PANTHER" id="PTHR11136:SF0">
    <property type="entry name" value="DIHYDROFOLATE SYNTHETASE-RELATED"/>
    <property type="match status" value="1"/>
</dbReference>
<dbReference type="PROSITE" id="PS01012">
    <property type="entry name" value="FOLYLPOLYGLU_SYNT_2"/>
    <property type="match status" value="1"/>
</dbReference>
<keyword evidence="9 22" id="KW-0436">Ligase</keyword>
<dbReference type="GO" id="GO:0046872">
    <property type="term" value="F:metal ion binding"/>
    <property type="evidence" value="ECO:0007669"/>
    <property type="project" value="UniProtKB-KW"/>
</dbReference>
<dbReference type="SUPFAM" id="SSF53244">
    <property type="entry name" value="MurD-like peptide ligases, peptide-binding domain"/>
    <property type="match status" value="1"/>
</dbReference>
<evidence type="ECO:0000259" key="24">
    <source>
        <dbReference type="Pfam" id="PF08245"/>
    </source>
</evidence>
<evidence type="ECO:0000256" key="6">
    <source>
        <dbReference type="ARBA" id="ARBA00013023"/>
    </source>
</evidence>
<comment type="function">
    <text evidence="2">Functions in two distinct reactions of the de novo folate biosynthetic pathway. Catalyzes the addition of a glutamate residue to dihydropteroate (7,8-dihydropteroate or H2Pte) to form dihydrofolate (7,8-dihydrofolate monoglutamate or H2Pte-Glu). Also catalyzes successive additions of L-glutamate to tetrahydrofolate or 10-formyltetrahydrofolate or 5,10-methylenetetrahydrofolate, leading to folylpolyglutamate derivatives.</text>
</comment>
<evidence type="ECO:0000256" key="7">
    <source>
        <dbReference type="ARBA" id="ARBA00013025"/>
    </source>
</evidence>
<gene>
    <name evidence="25" type="ORF">HQ394_04765</name>
</gene>
<dbReference type="FunFam" id="3.40.1190.10:FF:000011">
    <property type="entry name" value="Folylpolyglutamate synthase/dihydrofolate synthase"/>
    <property type="match status" value="1"/>
</dbReference>
<keyword evidence="26" id="KW-1185">Reference proteome</keyword>
<comment type="similarity">
    <text evidence="5 22">Belongs to the folylpolyglutamate synthase family.</text>
</comment>
<dbReference type="Pfam" id="PF08245">
    <property type="entry name" value="Mur_ligase_M"/>
    <property type="match status" value="1"/>
</dbReference>
<dbReference type="GO" id="GO:0046654">
    <property type="term" value="P:tetrahydrofolate biosynthetic process"/>
    <property type="evidence" value="ECO:0007669"/>
    <property type="project" value="UniProtKB-UniPathway"/>
</dbReference>
<evidence type="ECO:0000256" key="13">
    <source>
        <dbReference type="ARBA" id="ARBA00022842"/>
    </source>
</evidence>
<evidence type="ECO:0000256" key="14">
    <source>
        <dbReference type="ARBA" id="ARBA00022909"/>
    </source>
</evidence>
<dbReference type="Gene3D" id="3.90.190.20">
    <property type="entry name" value="Mur ligase, C-terminal domain"/>
    <property type="match status" value="1"/>
</dbReference>
<comment type="catalytic activity">
    <reaction evidence="21">
        <text>7,8-dihydropteroate + L-glutamate + ATP = 7,8-dihydrofolate + ADP + phosphate + H(+)</text>
        <dbReference type="Rhea" id="RHEA:23584"/>
        <dbReference type="ChEBI" id="CHEBI:15378"/>
        <dbReference type="ChEBI" id="CHEBI:17839"/>
        <dbReference type="ChEBI" id="CHEBI:29985"/>
        <dbReference type="ChEBI" id="CHEBI:30616"/>
        <dbReference type="ChEBI" id="CHEBI:43474"/>
        <dbReference type="ChEBI" id="CHEBI:57451"/>
        <dbReference type="ChEBI" id="CHEBI:456216"/>
        <dbReference type="EC" id="6.3.2.12"/>
    </reaction>
</comment>
<evidence type="ECO:0000256" key="8">
    <source>
        <dbReference type="ARBA" id="ARBA00019357"/>
    </source>
</evidence>
<dbReference type="Pfam" id="PF02875">
    <property type="entry name" value="Mur_ligase_C"/>
    <property type="match status" value="1"/>
</dbReference>
<evidence type="ECO:0000256" key="1">
    <source>
        <dbReference type="ARBA" id="ARBA00001946"/>
    </source>
</evidence>
<dbReference type="GO" id="GO:0046656">
    <property type="term" value="P:folic acid biosynthetic process"/>
    <property type="evidence" value="ECO:0007669"/>
    <property type="project" value="UniProtKB-KW"/>
</dbReference>
<evidence type="ECO:0000256" key="12">
    <source>
        <dbReference type="ARBA" id="ARBA00022840"/>
    </source>
</evidence>
<sequence length="435" mass="46255">MSASTEHDPGAILTRLQALHPRLIDLSLDRVYRLLRRLGDPHRYLPPVVHVAGTNGKGSTVAFLRAMLAAHGRTTHVYTSPHLVRFNERIVVADRIIDDQALTTLLARCEAANDGAPITFFEITTVAALLAFAEMPADFTLLETGLGGRLDATNVVDRPALTVITPISIDHRTYLGETLGEIAFEKAGILKPGVACVVAAQPPAAAQVIATRAKAVGAPLVQEEHEWSVRARGDGMQWRADGVEDAWDLPAPALPGAHQRQNGGVAIAALHRLFGIAAERERVAAGLRTAVWPARLQHLASGSLAALLPADWELWLDGGHNPGAAEVLATQLRQWQDRPCYGVIGMLQTKDAAGFVAPLTPLFDTMVTVDIPDEPASFAAEALATLIRSCGANALACDGIRGALATVGRQRGRARVLICGSLYLAGHVLAANARG</sequence>
<dbReference type="SUPFAM" id="SSF53623">
    <property type="entry name" value="MurD-like peptide ligases, catalytic domain"/>
    <property type="match status" value="1"/>
</dbReference>
<evidence type="ECO:0000256" key="9">
    <source>
        <dbReference type="ARBA" id="ARBA00022598"/>
    </source>
</evidence>
<evidence type="ECO:0000256" key="21">
    <source>
        <dbReference type="ARBA" id="ARBA00049161"/>
    </source>
</evidence>
<comment type="catalytic activity">
    <reaction evidence="18">
        <text>(6S)-5,6,7,8-tetrahydrofolyl-(gamma-L-Glu)(n) + L-glutamate + ATP = (6S)-5,6,7,8-tetrahydrofolyl-(gamma-L-Glu)(n+1) + ADP + phosphate + H(+)</text>
        <dbReference type="Rhea" id="RHEA:10580"/>
        <dbReference type="Rhea" id="RHEA-COMP:14738"/>
        <dbReference type="Rhea" id="RHEA-COMP:14740"/>
        <dbReference type="ChEBI" id="CHEBI:15378"/>
        <dbReference type="ChEBI" id="CHEBI:29985"/>
        <dbReference type="ChEBI" id="CHEBI:30616"/>
        <dbReference type="ChEBI" id="CHEBI:43474"/>
        <dbReference type="ChEBI" id="CHEBI:141005"/>
        <dbReference type="ChEBI" id="CHEBI:456216"/>
        <dbReference type="EC" id="6.3.2.17"/>
    </reaction>
</comment>
<dbReference type="PANTHER" id="PTHR11136">
    <property type="entry name" value="FOLYLPOLYGLUTAMATE SYNTHASE-RELATED"/>
    <property type="match status" value="1"/>
</dbReference>
<evidence type="ECO:0000313" key="25">
    <source>
        <dbReference type="EMBL" id="QNT68792.1"/>
    </source>
</evidence>
<protein>
    <recommendedName>
        <fullName evidence="8">Dihydrofolate synthase/folylpolyglutamate synthase</fullName>
        <ecNumber evidence="6">6.3.2.12</ecNumber>
        <ecNumber evidence="7">6.3.2.17</ecNumber>
    </recommendedName>
    <alternativeName>
        <fullName evidence="17">Folylpoly-gamma-glutamate synthetase-dihydrofolate synthetase</fullName>
    </alternativeName>
    <alternativeName>
        <fullName evidence="15">Folylpolyglutamate synthetase</fullName>
    </alternativeName>
    <alternativeName>
        <fullName evidence="16">Tetrahydrofolylpolyglutamate synthase</fullName>
    </alternativeName>
</protein>
<evidence type="ECO:0000256" key="11">
    <source>
        <dbReference type="ARBA" id="ARBA00022741"/>
    </source>
</evidence>
<dbReference type="GO" id="GO:0005524">
    <property type="term" value="F:ATP binding"/>
    <property type="evidence" value="ECO:0007669"/>
    <property type="project" value="UniProtKB-KW"/>
</dbReference>
<comment type="catalytic activity">
    <reaction evidence="19">
        <text>10-formyltetrahydrofolyl-(gamma-L-Glu)(n) + L-glutamate + ATP = 10-formyltetrahydrofolyl-(gamma-L-Glu)(n+1) + ADP + phosphate + H(+)</text>
        <dbReference type="Rhea" id="RHEA:51904"/>
        <dbReference type="Rhea" id="RHEA-COMP:13088"/>
        <dbReference type="Rhea" id="RHEA-COMP:14300"/>
        <dbReference type="ChEBI" id="CHEBI:15378"/>
        <dbReference type="ChEBI" id="CHEBI:29985"/>
        <dbReference type="ChEBI" id="CHEBI:30616"/>
        <dbReference type="ChEBI" id="CHEBI:43474"/>
        <dbReference type="ChEBI" id="CHEBI:134413"/>
        <dbReference type="ChEBI" id="CHEBI:456216"/>
        <dbReference type="EC" id="6.3.2.17"/>
    </reaction>
</comment>
<evidence type="ECO:0000256" key="5">
    <source>
        <dbReference type="ARBA" id="ARBA00008276"/>
    </source>
</evidence>
<evidence type="ECO:0000256" key="17">
    <source>
        <dbReference type="ARBA" id="ARBA00032510"/>
    </source>
</evidence>
<comment type="pathway">
    <text evidence="3">Cofactor biosynthesis; tetrahydrofolate biosynthesis; 7,8-dihydrofolate from 2-amino-4-hydroxy-6-hydroxymethyl-7,8-dihydropteridine diphosphate and 4-aminobenzoate: step 2/2.</text>
</comment>
<evidence type="ECO:0000256" key="16">
    <source>
        <dbReference type="ARBA" id="ARBA00030592"/>
    </source>
</evidence>
<feature type="domain" description="Mur ligase central" evidence="24">
    <location>
        <begin position="51"/>
        <end position="213"/>
    </location>
</feature>
<dbReference type="PIRSF" id="PIRSF001563">
    <property type="entry name" value="Folylpolyglu_synth"/>
    <property type="match status" value="1"/>
</dbReference>
<dbReference type="EMBL" id="CP053923">
    <property type="protein sequence ID" value="QNT68792.1"/>
    <property type="molecule type" value="Genomic_DNA"/>
</dbReference>
<organism evidence="25 26">
    <name type="scientific">Defluviicoccus vanus</name>
    <dbReference type="NCBI Taxonomy" id="111831"/>
    <lineage>
        <taxon>Bacteria</taxon>
        <taxon>Pseudomonadati</taxon>
        <taxon>Pseudomonadota</taxon>
        <taxon>Alphaproteobacteria</taxon>
        <taxon>Rhodospirillales</taxon>
        <taxon>Rhodospirillaceae</taxon>
        <taxon>Defluviicoccus</taxon>
    </lineage>
</organism>
<keyword evidence="10" id="KW-0479">Metal-binding</keyword>
<dbReference type="UniPathway" id="UPA00077">
    <property type="reaction ID" value="UER00157"/>
</dbReference>